<feature type="active site" evidence="5">
    <location>
        <position position="56"/>
    </location>
</feature>
<feature type="non-terminal residue" evidence="6">
    <location>
        <position position="1"/>
    </location>
</feature>
<evidence type="ECO:0000256" key="5">
    <source>
        <dbReference type="PROSITE-ProRule" id="PRU10015"/>
    </source>
</evidence>
<feature type="binding site" evidence="4">
    <location>
        <position position="29"/>
    </location>
    <ligand>
        <name>S-adenosyl-L-methionine</name>
        <dbReference type="ChEBI" id="CHEBI:59789"/>
    </ligand>
</feature>
<dbReference type="InterPro" id="IPR029063">
    <property type="entry name" value="SAM-dependent_MTases_sf"/>
</dbReference>
<dbReference type="InterPro" id="IPR010280">
    <property type="entry name" value="U5_MeTrfase_fam"/>
</dbReference>
<keyword evidence="3 4" id="KW-0949">S-adenosyl-L-methionine</keyword>
<dbReference type="GO" id="GO:0070475">
    <property type="term" value="P:rRNA base methylation"/>
    <property type="evidence" value="ECO:0007669"/>
    <property type="project" value="TreeGrafter"/>
</dbReference>
<evidence type="ECO:0000256" key="3">
    <source>
        <dbReference type="ARBA" id="ARBA00022691"/>
    </source>
</evidence>
<feature type="active site" description="Nucleophile" evidence="4">
    <location>
        <position position="56"/>
    </location>
</feature>
<accession>A0AAW4VWX8</accession>
<evidence type="ECO:0000256" key="1">
    <source>
        <dbReference type="ARBA" id="ARBA00022603"/>
    </source>
</evidence>
<comment type="caution">
    <text evidence="6">The sequence shown here is derived from an EMBL/GenBank/DDBJ whole genome shotgun (WGS) entry which is preliminary data.</text>
</comment>
<keyword evidence="1 4" id="KW-0489">Methyltransferase</keyword>
<evidence type="ECO:0000313" key="6">
    <source>
        <dbReference type="EMBL" id="MCB8611575.1"/>
    </source>
</evidence>
<dbReference type="SUPFAM" id="SSF53335">
    <property type="entry name" value="S-adenosyl-L-methionine-dependent methyltransferases"/>
    <property type="match status" value="1"/>
</dbReference>
<dbReference type="AlphaFoldDB" id="A0AAW4VWX8"/>
<comment type="caution">
    <text evidence="4">Lacks conserved residue(s) required for the propagation of feature annotation.</text>
</comment>
<dbReference type="EMBL" id="JAJDKZ010000163">
    <property type="protein sequence ID" value="MCB8611575.1"/>
    <property type="molecule type" value="Genomic_DNA"/>
</dbReference>
<dbReference type="InterPro" id="IPR030390">
    <property type="entry name" value="MeTrfase_TrmA_AS"/>
</dbReference>
<dbReference type="GO" id="GO:0070041">
    <property type="term" value="F:rRNA (uridine-C5-)-methyltransferase activity"/>
    <property type="evidence" value="ECO:0007669"/>
    <property type="project" value="TreeGrafter"/>
</dbReference>
<dbReference type="PROSITE" id="PS01230">
    <property type="entry name" value="TRMA_1"/>
    <property type="match status" value="1"/>
</dbReference>
<name>A0AAW4VWX8_9FIRM</name>
<comment type="similarity">
    <text evidence="4">Belongs to the class I-like SAM-binding methyltransferase superfamily. RNA M5U methyltransferase family.</text>
</comment>
<reference evidence="6" key="1">
    <citation type="submission" date="2021-10" db="EMBL/GenBank/DDBJ databases">
        <title>Collection of gut derived symbiotic bacterial strains cultured from healthy donors.</title>
        <authorList>
            <person name="Lin H."/>
            <person name="Littmann E."/>
            <person name="Kohout C."/>
            <person name="Pamer E.G."/>
        </authorList>
    </citation>
    <scope>NUCLEOTIDE SEQUENCE</scope>
    <source>
        <strain evidence="6">DFI.4.48</strain>
    </source>
</reference>
<protein>
    <submittedName>
        <fullName evidence="6">23S rRNA (Uracil(1939)-C(5))-methyltransferase RlmD</fullName>
    </submittedName>
</protein>
<dbReference type="PANTHER" id="PTHR11061:SF30">
    <property type="entry name" value="TRNA (URACIL(54)-C(5))-METHYLTRANSFERASE"/>
    <property type="match status" value="1"/>
</dbReference>
<evidence type="ECO:0000256" key="4">
    <source>
        <dbReference type="PROSITE-ProRule" id="PRU01024"/>
    </source>
</evidence>
<evidence type="ECO:0000256" key="2">
    <source>
        <dbReference type="ARBA" id="ARBA00022679"/>
    </source>
</evidence>
<keyword evidence="2 4" id="KW-0808">Transferase</keyword>
<dbReference type="PANTHER" id="PTHR11061">
    <property type="entry name" value="RNA M5U METHYLTRANSFERASE"/>
    <property type="match status" value="1"/>
</dbReference>
<dbReference type="Proteomes" id="UP001198439">
    <property type="component" value="Unassembled WGS sequence"/>
</dbReference>
<proteinExistence type="inferred from homology"/>
<dbReference type="PROSITE" id="PS51687">
    <property type="entry name" value="SAM_MT_RNA_M5U"/>
    <property type="match status" value="1"/>
</dbReference>
<dbReference type="Gene3D" id="3.40.50.150">
    <property type="entry name" value="Vaccinia Virus protein VP39"/>
    <property type="match status" value="1"/>
</dbReference>
<feature type="non-terminal residue" evidence="6">
    <location>
        <position position="88"/>
    </location>
</feature>
<dbReference type="Pfam" id="PF05958">
    <property type="entry name" value="tRNA_U5-meth_tr"/>
    <property type="match status" value="1"/>
</dbReference>
<organism evidence="6 7">
    <name type="scientific">Faecalibacillus faecis</name>
    <dbReference type="NCBI Taxonomy" id="1982628"/>
    <lineage>
        <taxon>Bacteria</taxon>
        <taxon>Bacillati</taxon>
        <taxon>Bacillota</taxon>
        <taxon>Erysipelotrichia</taxon>
        <taxon>Erysipelotrichales</taxon>
        <taxon>Coprobacillaceae</taxon>
        <taxon>Faecalibacillus</taxon>
    </lineage>
</organism>
<gene>
    <name evidence="6" type="ORF">LJD69_13360</name>
</gene>
<evidence type="ECO:0000313" key="7">
    <source>
        <dbReference type="Proteomes" id="UP001198439"/>
    </source>
</evidence>
<sequence length="88" mass="9629">VQFFVGKAEEVLPREYEKNGVYADVIVVDPPRKGCDRALLDTMVKMGPERIVYVSCDPGTLARDLKVLGGEGYSVEKVAVVDQFGHTG</sequence>